<reference evidence="1 2" key="1">
    <citation type="journal article" date="2013" name="Genome Biol.">
        <title>The genome sequence of the most widely cultivated cacao type and its use to identify candidate genes regulating pod color.</title>
        <authorList>
            <person name="Motamayor J.C."/>
            <person name="Mockaitis K."/>
            <person name="Schmutz J."/>
            <person name="Haiminen N."/>
            <person name="Iii D.L."/>
            <person name="Cornejo O."/>
            <person name="Findley S.D."/>
            <person name="Zheng P."/>
            <person name="Utro F."/>
            <person name="Royaert S."/>
            <person name="Saski C."/>
            <person name="Jenkins J."/>
            <person name="Podicheti R."/>
            <person name="Zhao M."/>
            <person name="Scheffler B.E."/>
            <person name="Stack J.C."/>
            <person name="Feltus F.A."/>
            <person name="Mustiga G.M."/>
            <person name="Amores F."/>
            <person name="Phillips W."/>
            <person name="Marelli J.P."/>
            <person name="May G.D."/>
            <person name="Shapiro H."/>
            <person name="Ma J."/>
            <person name="Bustamante C.D."/>
            <person name="Schnell R.J."/>
            <person name="Main D."/>
            <person name="Gilbert D."/>
            <person name="Parida L."/>
            <person name="Kuhn D.N."/>
        </authorList>
    </citation>
    <scope>NUCLEOTIDE SEQUENCE [LARGE SCALE GENOMIC DNA]</scope>
    <source>
        <strain evidence="2">cv. Matina 1-6</strain>
    </source>
</reference>
<organism evidence="1 2">
    <name type="scientific">Theobroma cacao</name>
    <name type="common">Cacao</name>
    <name type="synonym">Cocoa</name>
    <dbReference type="NCBI Taxonomy" id="3641"/>
    <lineage>
        <taxon>Eukaryota</taxon>
        <taxon>Viridiplantae</taxon>
        <taxon>Streptophyta</taxon>
        <taxon>Embryophyta</taxon>
        <taxon>Tracheophyta</taxon>
        <taxon>Spermatophyta</taxon>
        <taxon>Magnoliopsida</taxon>
        <taxon>eudicotyledons</taxon>
        <taxon>Gunneridae</taxon>
        <taxon>Pentapetalae</taxon>
        <taxon>rosids</taxon>
        <taxon>malvids</taxon>
        <taxon>Malvales</taxon>
        <taxon>Malvaceae</taxon>
        <taxon>Byttnerioideae</taxon>
        <taxon>Theobroma</taxon>
    </lineage>
</organism>
<keyword evidence="2" id="KW-1185">Reference proteome</keyword>
<gene>
    <name evidence="1" type="ORF">TCM_013707</name>
</gene>
<evidence type="ECO:0000313" key="1">
    <source>
        <dbReference type="EMBL" id="EOY21665.1"/>
    </source>
</evidence>
<accession>A0A061FVZ8</accession>
<proteinExistence type="predicted"/>
<name>A0A061FVZ8_THECC</name>
<dbReference type="EMBL" id="CM001881">
    <property type="protein sequence ID" value="EOY21665.1"/>
    <property type="molecule type" value="Genomic_DNA"/>
</dbReference>
<dbReference type="Gramene" id="EOY21665">
    <property type="protein sequence ID" value="EOY21665"/>
    <property type="gene ID" value="TCM_013707"/>
</dbReference>
<dbReference type="InParanoid" id="A0A061FVZ8"/>
<sequence length="96" mass="10464">MSASPGLISMDGIKTLQAGITGGISATISTYHHPYRYINSHMGTEIHSTANQINIRNSFLGRKNQSTNKAIMPLSFTISLSNLNSHLLSFNCLKLN</sequence>
<protein>
    <submittedName>
        <fullName evidence="1">Uncharacterized protein</fullName>
    </submittedName>
</protein>
<evidence type="ECO:0000313" key="2">
    <source>
        <dbReference type="Proteomes" id="UP000026915"/>
    </source>
</evidence>
<dbReference type="Proteomes" id="UP000026915">
    <property type="component" value="Chromosome 3"/>
</dbReference>
<dbReference type="HOGENOM" id="CLU_2363861_0_0_1"/>
<dbReference type="AlphaFoldDB" id="A0A061FVZ8"/>